<comment type="caution">
    <text evidence="2">The sequence shown here is derived from an EMBL/GenBank/DDBJ whole genome shotgun (WGS) entry which is preliminary data.</text>
</comment>
<name>A0ABW7U3X4_9ACTN</name>
<evidence type="ECO:0000256" key="1">
    <source>
        <dbReference type="SAM" id="MobiDB-lite"/>
    </source>
</evidence>
<feature type="region of interest" description="Disordered" evidence="1">
    <location>
        <begin position="1"/>
        <end position="67"/>
    </location>
</feature>
<feature type="compositionally biased region" description="Low complexity" evidence="1">
    <location>
        <begin position="37"/>
        <end position="52"/>
    </location>
</feature>
<sequence length="133" mass="12419">MPFTIRTSEPTGGATAPSASCRAVGAGGAGASDRRAGGVVAGALVGARPGDGTEAGGEETDGEELGDAGAEGVAEADGAAGAVLVADGAAGGAPWAGGAPAPPARCVCARTVARTPISGTTTPTTHQAHRGGW</sequence>
<gene>
    <name evidence="2" type="ORF">ACH407_12275</name>
</gene>
<accession>A0ABW7U3X4</accession>
<dbReference type="EMBL" id="JBIRUI010000004">
    <property type="protein sequence ID" value="MFI1714335.1"/>
    <property type="molecule type" value="Genomic_DNA"/>
</dbReference>
<dbReference type="Proteomes" id="UP001611339">
    <property type="component" value="Unassembled WGS sequence"/>
</dbReference>
<organism evidence="2 3">
    <name type="scientific">Streptomyces litmocidini</name>
    <dbReference type="NCBI Taxonomy" id="67318"/>
    <lineage>
        <taxon>Bacteria</taxon>
        <taxon>Bacillati</taxon>
        <taxon>Actinomycetota</taxon>
        <taxon>Actinomycetes</taxon>
        <taxon>Kitasatosporales</taxon>
        <taxon>Streptomycetaceae</taxon>
        <taxon>Streptomyces</taxon>
    </lineage>
</organism>
<reference evidence="2 3" key="1">
    <citation type="submission" date="2024-10" db="EMBL/GenBank/DDBJ databases">
        <title>The Natural Products Discovery Center: Release of the First 8490 Sequenced Strains for Exploring Actinobacteria Biosynthetic Diversity.</title>
        <authorList>
            <person name="Kalkreuter E."/>
            <person name="Kautsar S.A."/>
            <person name="Yang D."/>
            <person name="Bader C.D."/>
            <person name="Teijaro C.N."/>
            <person name="Fluegel L."/>
            <person name="Davis C.M."/>
            <person name="Simpson J.R."/>
            <person name="Lauterbach L."/>
            <person name="Steele A.D."/>
            <person name="Gui C."/>
            <person name="Meng S."/>
            <person name="Li G."/>
            <person name="Viehrig K."/>
            <person name="Ye F."/>
            <person name="Su P."/>
            <person name="Kiefer A.F."/>
            <person name="Nichols A."/>
            <person name="Cepeda A.J."/>
            <person name="Yan W."/>
            <person name="Fan B."/>
            <person name="Jiang Y."/>
            <person name="Adhikari A."/>
            <person name="Zheng C.-J."/>
            <person name="Schuster L."/>
            <person name="Cowan T.M."/>
            <person name="Smanski M.J."/>
            <person name="Chevrette M.G."/>
            <person name="De Carvalho L.P.S."/>
            <person name="Shen B."/>
        </authorList>
    </citation>
    <scope>NUCLEOTIDE SEQUENCE [LARGE SCALE GENOMIC DNA]</scope>
    <source>
        <strain evidence="2 3">NPDC020602</strain>
    </source>
</reference>
<keyword evidence="3" id="KW-1185">Reference proteome</keyword>
<dbReference type="RefSeq" id="WP_398708772.1">
    <property type="nucleotide sequence ID" value="NZ_JBIRUI010000004.1"/>
</dbReference>
<evidence type="ECO:0000313" key="3">
    <source>
        <dbReference type="Proteomes" id="UP001611339"/>
    </source>
</evidence>
<evidence type="ECO:0000313" key="2">
    <source>
        <dbReference type="EMBL" id="MFI1714335.1"/>
    </source>
</evidence>
<feature type="compositionally biased region" description="Acidic residues" evidence="1">
    <location>
        <begin position="56"/>
        <end position="66"/>
    </location>
</feature>
<feature type="compositionally biased region" description="Polar residues" evidence="1">
    <location>
        <begin position="1"/>
        <end position="10"/>
    </location>
</feature>
<protein>
    <submittedName>
        <fullName evidence="2">Uncharacterized protein</fullName>
    </submittedName>
</protein>
<proteinExistence type="predicted"/>